<comment type="caution">
    <text evidence="1">The sequence shown here is derived from an EMBL/GenBank/DDBJ whole genome shotgun (WGS) entry which is preliminary data.</text>
</comment>
<gene>
    <name evidence="1" type="ORF">EV146_103324</name>
</gene>
<organism evidence="1 2">
    <name type="scientific">Mesobacillus foraminis</name>
    <dbReference type="NCBI Taxonomy" id="279826"/>
    <lineage>
        <taxon>Bacteria</taxon>
        <taxon>Bacillati</taxon>
        <taxon>Bacillota</taxon>
        <taxon>Bacilli</taxon>
        <taxon>Bacillales</taxon>
        <taxon>Bacillaceae</taxon>
        <taxon>Mesobacillus</taxon>
    </lineage>
</organism>
<accession>A0A4R2BIA3</accession>
<keyword evidence="2" id="KW-1185">Reference proteome</keyword>
<dbReference type="AlphaFoldDB" id="A0A4R2BIA3"/>
<sequence>MEKVFMQGMKAKPGKLCEKGLHIGDEGQTEEETLWKRSSQWMKAKPMKKLCEKGFIQGMKVKPMKKLYGKGLLTGDEDQTEEETLWKRSSYRG</sequence>
<proteinExistence type="predicted"/>
<evidence type="ECO:0000313" key="1">
    <source>
        <dbReference type="EMBL" id="TCN26801.1"/>
    </source>
</evidence>
<dbReference type="RefSeq" id="WP_132003465.1">
    <property type="nucleotide sequence ID" value="NZ_JABUHM010000002.1"/>
</dbReference>
<dbReference type="Proteomes" id="UP000295689">
    <property type="component" value="Unassembled WGS sequence"/>
</dbReference>
<dbReference type="EMBL" id="SLVV01000003">
    <property type="protein sequence ID" value="TCN26801.1"/>
    <property type="molecule type" value="Genomic_DNA"/>
</dbReference>
<protein>
    <submittedName>
        <fullName evidence="1">Uncharacterized protein</fullName>
    </submittedName>
</protein>
<reference evidence="1 2" key="1">
    <citation type="journal article" date="2015" name="Stand. Genomic Sci.">
        <title>Genomic Encyclopedia of Bacterial and Archaeal Type Strains, Phase III: the genomes of soil and plant-associated and newly described type strains.</title>
        <authorList>
            <person name="Whitman W.B."/>
            <person name="Woyke T."/>
            <person name="Klenk H.P."/>
            <person name="Zhou Y."/>
            <person name="Lilburn T.G."/>
            <person name="Beck B.J."/>
            <person name="De Vos P."/>
            <person name="Vandamme P."/>
            <person name="Eisen J.A."/>
            <person name="Garrity G."/>
            <person name="Hugenholtz P."/>
            <person name="Kyrpides N.C."/>
        </authorList>
    </citation>
    <scope>NUCLEOTIDE SEQUENCE [LARGE SCALE GENOMIC DNA]</scope>
    <source>
        <strain evidence="1 2">CV53</strain>
    </source>
</reference>
<name>A0A4R2BIA3_9BACI</name>
<evidence type="ECO:0000313" key="2">
    <source>
        <dbReference type="Proteomes" id="UP000295689"/>
    </source>
</evidence>